<dbReference type="Pfam" id="PF19305">
    <property type="entry name" value="MmgE_PrpD_C"/>
    <property type="match status" value="1"/>
</dbReference>
<gene>
    <name evidence="4" type="ORF">HRJ53_24090</name>
</gene>
<comment type="similarity">
    <text evidence="1">Belongs to the PrpD family.</text>
</comment>
<dbReference type="InterPro" id="IPR036148">
    <property type="entry name" value="MmgE/PrpD_sf"/>
</dbReference>
<dbReference type="InterPro" id="IPR045337">
    <property type="entry name" value="MmgE_PrpD_C"/>
</dbReference>
<dbReference type="InterPro" id="IPR042183">
    <property type="entry name" value="MmgE/PrpD_sf_1"/>
</dbReference>
<keyword evidence="5" id="KW-1185">Reference proteome</keyword>
<evidence type="ECO:0000313" key="5">
    <source>
        <dbReference type="Proteomes" id="UP000567293"/>
    </source>
</evidence>
<dbReference type="PANTHER" id="PTHR16943:SF8">
    <property type="entry name" value="2-METHYLCITRATE DEHYDRATASE"/>
    <property type="match status" value="1"/>
</dbReference>
<dbReference type="EMBL" id="JACDQQ010002326">
    <property type="protein sequence ID" value="MBA0088077.1"/>
    <property type="molecule type" value="Genomic_DNA"/>
</dbReference>
<evidence type="ECO:0000256" key="1">
    <source>
        <dbReference type="ARBA" id="ARBA00006174"/>
    </source>
</evidence>
<sequence length="410" mass="43624">TNYVGKFVVETKYEDVPGEVIELGKKSILDGLGLALAGSRAQTGAICRRYLEHLGACGGKAAIVGTGLKTSPRFAAWTNGISIHADDFDDTQLSAAKDRVYGLLVHPTVPVLPAVLALAEGRSISGKEFTLAYHIGVEVECKIAEAISPRHYQDGFHSTGTCGAFGSSAACAKLLRFDLSKTLDSFGLVASQSGGLRENFGTMTKPFQAGHAAESGVVSAELVALGWDAAQQILEAERGFFHAFGGTFDPGAILNRLGAPWTFASPGISLKPYPSGSLTHPAMTELARLIAANHIQAAQVERVDVGANHNMTGTLLHHQPKTGLEAKFSMEFCLAILLLRGKAGLGEFTDQIVQSAAVQDMIRRVNFYVDHEAEEAGYDKMTSLLRIHLKDGRVITGRADFGKGSPADPM</sequence>
<evidence type="ECO:0000259" key="3">
    <source>
        <dbReference type="Pfam" id="PF19305"/>
    </source>
</evidence>
<dbReference type="InterPro" id="IPR042188">
    <property type="entry name" value="MmgE/PrpD_sf_2"/>
</dbReference>
<feature type="domain" description="MmgE/PrpD N-terminal" evidence="2">
    <location>
        <begin position="6"/>
        <end position="249"/>
    </location>
</feature>
<dbReference type="SUPFAM" id="SSF103378">
    <property type="entry name" value="2-methylcitrate dehydratase PrpD"/>
    <property type="match status" value="1"/>
</dbReference>
<dbReference type="Proteomes" id="UP000567293">
    <property type="component" value="Unassembled WGS sequence"/>
</dbReference>
<feature type="non-terminal residue" evidence="4">
    <location>
        <position position="1"/>
    </location>
</feature>
<dbReference type="InterPro" id="IPR005656">
    <property type="entry name" value="MmgE_PrpD"/>
</dbReference>
<comment type="caution">
    <text evidence="4">The sequence shown here is derived from an EMBL/GenBank/DDBJ whole genome shotgun (WGS) entry which is preliminary data.</text>
</comment>
<feature type="non-terminal residue" evidence="4">
    <location>
        <position position="410"/>
    </location>
</feature>
<dbReference type="Pfam" id="PF03972">
    <property type="entry name" value="MmgE_PrpD_N"/>
    <property type="match status" value="1"/>
</dbReference>
<protein>
    <submittedName>
        <fullName evidence="4">MmgE/PrpD family protein</fullName>
    </submittedName>
</protein>
<evidence type="ECO:0000259" key="2">
    <source>
        <dbReference type="Pfam" id="PF03972"/>
    </source>
</evidence>
<dbReference type="Gene3D" id="1.10.4100.10">
    <property type="entry name" value="2-methylcitrate dehydratase PrpD"/>
    <property type="match status" value="1"/>
</dbReference>
<dbReference type="InterPro" id="IPR045336">
    <property type="entry name" value="MmgE_PrpD_N"/>
</dbReference>
<organism evidence="4 5">
    <name type="scientific">Candidatus Acidiferrum panamense</name>
    <dbReference type="NCBI Taxonomy" id="2741543"/>
    <lineage>
        <taxon>Bacteria</taxon>
        <taxon>Pseudomonadati</taxon>
        <taxon>Acidobacteriota</taxon>
        <taxon>Terriglobia</taxon>
        <taxon>Candidatus Acidiferrales</taxon>
        <taxon>Candidatus Acidiferrum</taxon>
    </lineage>
</organism>
<name>A0A7V8NVB7_9BACT</name>
<dbReference type="Gene3D" id="3.30.1330.120">
    <property type="entry name" value="2-methylcitrate dehydratase PrpD"/>
    <property type="match status" value="1"/>
</dbReference>
<proteinExistence type="inferred from homology"/>
<evidence type="ECO:0000313" key="4">
    <source>
        <dbReference type="EMBL" id="MBA0088077.1"/>
    </source>
</evidence>
<dbReference type="GO" id="GO:0016829">
    <property type="term" value="F:lyase activity"/>
    <property type="evidence" value="ECO:0007669"/>
    <property type="project" value="InterPro"/>
</dbReference>
<reference evidence="4" key="1">
    <citation type="submission" date="2020-06" db="EMBL/GenBank/DDBJ databases">
        <title>Legume-microbial interactions unlock mineral nutrients during tropical forest succession.</title>
        <authorList>
            <person name="Epihov D.Z."/>
        </authorList>
    </citation>
    <scope>NUCLEOTIDE SEQUENCE [LARGE SCALE GENOMIC DNA]</scope>
    <source>
        <strain evidence="4">Pan2503</strain>
    </source>
</reference>
<dbReference type="AlphaFoldDB" id="A0A7V8NVB7"/>
<accession>A0A7V8NVB7</accession>
<feature type="domain" description="MmgE/PrpD C-terminal" evidence="3">
    <location>
        <begin position="273"/>
        <end position="410"/>
    </location>
</feature>
<dbReference type="PANTHER" id="PTHR16943">
    <property type="entry name" value="2-METHYLCITRATE DEHYDRATASE-RELATED"/>
    <property type="match status" value="1"/>
</dbReference>